<name>A0A9P6MB08_9FUNG</name>
<feature type="region of interest" description="Disordered" evidence="1">
    <location>
        <begin position="44"/>
        <end position="162"/>
    </location>
</feature>
<feature type="compositionally biased region" description="Acidic residues" evidence="1">
    <location>
        <begin position="143"/>
        <end position="152"/>
    </location>
</feature>
<feature type="compositionally biased region" description="Polar residues" evidence="1">
    <location>
        <begin position="280"/>
        <end position="293"/>
    </location>
</feature>
<reference evidence="2" key="1">
    <citation type="journal article" date="2020" name="Fungal Divers.">
        <title>Resolving the Mortierellaceae phylogeny through synthesis of multi-gene phylogenetics and phylogenomics.</title>
        <authorList>
            <person name="Vandepol N."/>
            <person name="Liber J."/>
            <person name="Desiro A."/>
            <person name="Na H."/>
            <person name="Kennedy M."/>
            <person name="Barry K."/>
            <person name="Grigoriev I.V."/>
            <person name="Miller A.N."/>
            <person name="O'Donnell K."/>
            <person name="Stajich J.E."/>
            <person name="Bonito G."/>
        </authorList>
    </citation>
    <scope>NUCLEOTIDE SEQUENCE</scope>
    <source>
        <strain evidence="2">MES-2147</strain>
    </source>
</reference>
<dbReference type="AlphaFoldDB" id="A0A9P6MB08"/>
<feature type="region of interest" description="Disordered" evidence="1">
    <location>
        <begin position="1"/>
        <end position="20"/>
    </location>
</feature>
<feature type="compositionally biased region" description="Polar residues" evidence="1">
    <location>
        <begin position="343"/>
        <end position="353"/>
    </location>
</feature>
<feature type="compositionally biased region" description="Basic and acidic residues" evidence="1">
    <location>
        <begin position="49"/>
        <end position="68"/>
    </location>
</feature>
<feature type="region of interest" description="Disordered" evidence="1">
    <location>
        <begin position="280"/>
        <end position="367"/>
    </location>
</feature>
<evidence type="ECO:0000313" key="3">
    <source>
        <dbReference type="Proteomes" id="UP000749646"/>
    </source>
</evidence>
<dbReference type="OrthoDB" id="2413517at2759"/>
<evidence type="ECO:0000256" key="1">
    <source>
        <dbReference type="SAM" id="MobiDB-lite"/>
    </source>
</evidence>
<feature type="compositionally biased region" description="Low complexity" evidence="1">
    <location>
        <begin position="453"/>
        <end position="464"/>
    </location>
</feature>
<feature type="compositionally biased region" description="Low complexity" evidence="1">
    <location>
        <begin position="474"/>
        <end position="486"/>
    </location>
</feature>
<feature type="compositionally biased region" description="Polar residues" evidence="1">
    <location>
        <begin position="70"/>
        <end position="118"/>
    </location>
</feature>
<comment type="caution">
    <text evidence="2">The sequence shown here is derived from an EMBL/GenBank/DDBJ whole genome shotgun (WGS) entry which is preliminary data.</text>
</comment>
<organism evidence="2 3">
    <name type="scientific">Modicella reniformis</name>
    <dbReference type="NCBI Taxonomy" id="1440133"/>
    <lineage>
        <taxon>Eukaryota</taxon>
        <taxon>Fungi</taxon>
        <taxon>Fungi incertae sedis</taxon>
        <taxon>Mucoromycota</taxon>
        <taxon>Mortierellomycotina</taxon>
        <taxon>Mortierellomycetes</taxon>
        <taxon>Mortierellales</taxon>
        <taxon>Mortierellaceae</taxon>
        <taxon>Modicella</taxon>
    </lineage>
</organism>
<feature type="compositionally biased region" description="Basic and acidic residues" evidence="1">
    <location>
        <begin position="1"/>
        <end position="10"/>
    </location>
</feature>
<sequence length="486" mass="54024">MHSSEAHHPEIANPNVDEYLRQEGMTEEEWKRIYDLRYCTILVPFAENQDEKENGAEDGEKSAYKDASRGPQTVTPVSSPIKTRGQRQPATPNTPQGRQHFPSSLKQKSAPRSPSSRTLGLLTPTEKRLPSNRRFAIKQETGISDDPEDDSADETKSFLTNSDPLSSYLITSRLESRRSVLITRSTELTTVTAGDQDTDAAEQETFHDAVDQHDDINEQTEKTGSPSIGKKRRHWEIEASSRLIQPTQSDPQRRIAITATTPNTSIVVSTGLLKQKAFTPNSSSTIWNRQGSEASDVPSGQDARRLSRESSPLLIGHREFDRQLTQPYPVQNRREVNGDQEEGTSSKSISNFLSKHRAGRSQRQREAEQNYQLKSVFKHRLASGLRTVGQLLPFWRDVEKGNVDIKEKVAVPLVPAGKAQAVIEAFETKEQEVRMESRTGSVCSVRGRERTRSSTGSTSLSETVAEMLARGHASRSASASSRSSSA</sequence>
<accession>A0A9P6MB08</accession>
<keyword evidence="3" id="KW-1185">Reference proteome</keyword>
<evidence type="ECO:0000313" key="2">
    <source>
        <dbReference type="EMBL" id="KAF9986597.1"/>
    </source>
</evidence>
<gene>
    <name evidence="2" type="ORF">BGZ65_006955</name>
</gene>
<feature type="region of interest" description="Disordered" evidence="1">
    <location>
        <begin position="438"/>
        <end position="486"/>
    </location>
</feature>
<proteinExistence type="predicted"/>
<dbReference type="Proteomes" id="UP000749646">
    <property type="component" value="Unassembled WGS sequence"/>
</dbReference>
<protein>
    <submittedName>
        <fullName evidence="2">Uncharacterized protein</fullName>
    </submittedName>
</protein>
<dbReference type="EMBL" id="JAAAHW010003220">
    <property type="protein sequence ID" value="KAF9986597.1"/>
    <property type="molecule type" value="Genomic_DNA"/>
</dbReference>